<sequence>MLFLDLGVVMNSLACSLCILFIRPVVTIPLSIYSISPQYFDRKTITIVFGFACQFAGFSVIFLISNYFHRAIVLASFAWKKSLITYFTIISFLWTMSNFSSITYVVYQLLTNIPITVPVELKSITNRSGVLLLDAEEFTDLNKITQIPNTICLLTLIATIFLIFKFSKRKGLASGKTQRKQKQLFRITLIQALVFTLTIVIPACALILATTTTIITIPDLCLYFIFCPILMLSPGNCLAIIMIPHYRKQIIQFVTKQTIRIQRFPVLRRKTKSSIAIFVEVQRNLKKRSSY</sequence>
<name>A0AAF3J815_9BILA</name>
<keyword evidence="1" id="KW-0472">Membrane</keyword>
<feature type="transmembrane region" description="Helical" evidence="1">
    <location>
        <begin position="84"/>
        <end position="107"/>
    </location>
</feature>
<evidence type="ECO:0000313" key="2">
    <source>
        <dbReference type="Proteomes" id="UP000887575"/>
    </source>
</evidence>
<keyword evidence="1" id="KW-0812">Transmembrane</keyword>
<feature type="transmembrane region" description="Helical" evidence="1">
    <location>
        <begin position="187"/>
        <end position="210"/>
    </location>
</feature>
<protein>
    <submittedName>
        <fullName evidence="3">Uncharacterized protein</fullName>
    </submittedName>
</protein>
<evidence type="ECO:0000313" key="3">
    <source>
        <dbReference type="WBParaSite" id="MBELARI_LOCUS2321"/>
    </source>
</evidence>
<dbReference type="WBParaSite" id="MBELARI_LOCUS2321">
    <property type="protein sequence ID" value="MBELARI_LOCUS2321"/>
    <property type="gene ID" value="MBELARI_LOCUS2321"/>
</dbReference>
<dbReference type="Proteomes" id="UP000887575">
    <property type="component" value="Unassembled WGS sequence"/>
</dbReference>
<feature type="transmembrane region" description="Helical" evidence="1">
    <location>
        <begin position="45"/>
        <end position="64"/>
    </location>
</feature>
<feature type="transmembrane region" description="Helical" evidence="1">
    <location>
        <begin position="147"/>
        <end position="166"/>
    </location>
</feature>
<reference evidence="3" key="1">
    <citation type="submission" date="2024-02" db="UniProtKB">
        <authorList>
            <consortium name="WormBaseParasite"/>
        </authorList>
    </citation>
    <scope>IDENTIFICATION</scope>
</reference>
<dbReference type="AlphaFoldDB" id="A0AAF3J815"/>
<feature type="transmembrane region" description="Helical" evidence="1">
    <location>
        <begin position="12"/>
        <end position="33"/>
    </location>
</feature>
<organism evidence="2 3">
    <name type="scientific">Mesorhabditis belari</name>
    <dbReference type="NCBI Taxonomy" id="2138241"/>
    <lineage>
        <taxon>Eukaryota</taxon>
        <taxon>Metazoa</taxon>
        <taxon>Ecdysozoa</taxon>
        <taxon>Nematoda</taxon>
        <taxon>Chromadorea</taxon>
        <taxon>Rhabditida</taxon>
        <taxon>Rhabditina</taxon>
        <taxon>Rhabditomorpha</taxon>
        <taxon>Rhabditoidea</taxon>
        <taxon>Rhabditidae</taxon>
        <taxon>Mesorhabditinae</taxon>
        <taxon>Mesorhabditis</taxon>
    </lineage>
</organism>
<proteinExistence type="predicted"/>
<keyword evidence="1" id="KW-1133">Transmembrane helix</keyword>
<accession>A0AAF3J815</accession>
<feature type="transmembrane region" description="Helical" evidence="1">
    <location>
        <begin position="222"/>
        <end position="243"/>
    </location>
</feature>
<evidence type="ECO:0000256" key="1">
    <source>
        <dbReference type="SAM" id="Phobius"/>
    </source>
</evidence>
<keyword evidence="2" id="KW-1185">Reference proteome</keyword>